<dbReference type="GO" id="GO:0071913">
    <property type="term" value="F:citrate secondary active transmembrane transporter activity"/>
    <property type="evidence" value="ECO:0007669"/>
    <property type="project" value="TreeGrafter"/>
</dbReference>
<reference evidence="11 12" key="1">
    <citation type="journal article" date="2011" name="Proc. Natl. Acad. Sci. U.S.A.">
        <title>Evolutionary erosion of yeast sex chromosomes by mating-type switching accidents.</title>
        <authorList>
            <person name="Gordon J.L."/>
            <person name="Armisen D."/>
            <person name="Proux-Wera E."/>
            <person name="Oheigeartaigh S.S."/>
            <person name="Byrne K.P."/>
            <person name="Wolfe K.H."/>
        </authorList>
    </citation>
    <scope>NUCLEOTIDE SEQUENCE [LARGE SCALE GENOMIC DNA]</scope>
    <source>
        <strain evidence="12">ATCC 34711 / CBS 6284 / DSM 70876 / NBRC 10599 / NRRL Y-10934 / UCD 77-7</strain>
    </source>
</reference>
<feature type="repeat" description="Solcar" evidence="9">
    <location>
        <begin position="8"/>
        <end position="89"/>
    </location>
</feature>
<evidence type="ECO:0000256" key="9">
    <source>
        <dbReference type="PROSITE-ProRule" id="PRU00282"/>
    </source>
</evidence>
<dbReference type="SUPFAM" id="SSF103506">
    <property type="entry name" value="Mitochondrial carrier"/>
    <property type="match status" value="1"/>
</dbReference>
<dbReference type="HOGENOM" id="CLU_015166_5_1_1"/>
<dbReference type="InterPro" id="IPR018108">
    <property type="entry name" value="MCP_transmembrane"/>
</dbReference>
<dbReference type="GO" id="GO:0031966">
    <property type="term" value="C:mitochondrial membrane"/>
    <property type="evidence" value="ECO:0007669"/>
    <property type="project" value="UniProtKB-SubCell"/>
</dbReference>
<dbReference type="InterPro" id="IPR023395">
    <property type="entry name" value="MCP_dom_sf"/>
</dbReference>
<dbReference type="Gene3D" id="1.50.40.10">
    <property type="entry name" value="Mitochondrial carrier domain"/>
    <property type="match status" value="1"/>
</dbReference>
<dbReference type="InterPro" id="IPR049563">
    <property type="entry name" value="TXTP-like"/>
</dbReference>
<dbReference type="STRING" id="1071380.I2H3Y8"/>
<evidence type="ECO:0000256" key="4">
    <source>
        <dbReference type="ARBA" id="ARBA00022692"/>
    </source>
</evidence>
<evidence type="ECO:0000256" key="1">
    <source>
        <dbReference type="ARBA" id="ARBA00004225"/>
    </source>
</evidence>
<evidence type="ECO:0000313" key="12">
    <source>
        <dbReference type="Proteomes" id="UP000002866"/>
    </source>
</evidence>
<evidence type="ECO:0000256" key="10">
    <source>
        <dbReference type="RuleBase" id="RU000488"/>
    </source>
</evidence>
<keyword evidence="3 10" id="KW-0813">Transport</keyword>
<evidence type="ECO:0000256" key="7">
    <source>
        <dbReference type="ARBA" id="ARBA00023128"/>
    </source>
</evidence>
<keyword evidence="7" id="KW-0496">Mitochondrion</keyword>
<organism evidence="11 12">
    <name type="scientific">Henningerozyma blattae (strain ATCC 34711 / CBS 6284 / DSM 70876 / NBRC 10599 / NRRL Y-10934 / UCD 77-7)</name>
    <name type="common">Yeast</name>
    <name type="synonym">Tetrapisispora blattae</name>
    <dbReference type="NCBI Taxonomy" id="1071380"/>
    <lineage>
        <taxon>Eukaryota</taxon>
        <taxon>Fungi</taxon>
        <taxon>Dikarya</taxon>
        <taxon>Ascomycota</taxon>
        <taxon>Saccharomycotina</taxon>
        <taxon>Saccharomycetes</taxon>
        <taxon>Saccharomycetales</taxon>
        <taxon>Saccharomycetaceae</taxon>
        <taxon>Henningerozyma</taxon>
    </lineage>
</organism>
<evidence type="ECO:0008006" key="13">
    <source>
        <dbReference type="Google" id="ProtNLM"/>
    </source>
</evidence>
<keyword evidence="12" id="KW-1185">Reference proteome</keyword>
<dbReference type="RefSeq" id="XP_004180609.1">
    <property type="nucleotide sequence ID" value="XM_004180561.1"/>
</dbReference>
<evidence type="ECO:0000313" key="11">
    <source>
        <dbReference type="EMBL" id="CCH61090.1"/>
    </source>
</evidence>
<gene>
    <name evidence="11" type="primary">TBLA0E00280</name>
    <name evidence="11" type="ORF">TBLA_0E00280</name>
</gene>
<dbReference type="GeneID" id="14496218"/>
<comment type="similarity">
    <text evidence="2 10">Belongs to the mitochondrial carrier (TC 2.A.29) family.</text>
</comment>
<dbReference type="OrthoDB" id="44467at2759"/>
<dbReference type="Pfam" id="PF00153">
    <property type="entry name" value="Mito_carr"/>
    <property type="match status" value="3"/>
</dbReference>
<dbReference type="KEGG" id="tbl:TBLA_0E00280"/>
<dbReference type="PROSITE" id="PS50920">
    <property type="entry name" value="SOLCAR"/>
    <property type="match status" value="3"/>
</dbReference>
<evidence type="ECO:0000256" key="2">
    <source>
        <dbReference type="ARBA" id="ARBA00006375"/>
    </source>
</evidence>
<dbReference type="GO" id="GO:0006843">
    <property type="term" value="P:mitochondrial citrate transmembrane transport"/>
    <property type="evidence" value="ECO:0007669"/>
    <property type="project" value="TreeGrafter"/>
</dbReference>
<dbReference type="OMA" id="TRMQSKY"/>
<evidence type="ECO:0000256" key="6">
    <source>
        <dbReference type="ARBA" id="ARBA00022989"/>
    </source>
</evidence>
<feature type="repeat" description="Solcar" evidence="9">
    <location>
        <begin position="236"/>
        <end position="321"/>
    </location>
</feature>
<dbReference type="PANTHER" id="PTHR45788:SF5">
    <property type="entry name" value="AFR253WP"/>
    <property type="match status" value="1"/>
</dbReference>
<accession>I2H3Y8</accession>
<proteinExistence type="inferred from homology"/>
<dbReference type="PANTHER" id="PTHR45788">
    <property type="entry name" value="SUCCINATE/FUMARATE MITOCHONDRIAL TRANSPORTER-RELATED"/>
    <property type="match status" value="1"/>
</dbReference>
<evidence type="ECO:0000256" key="8">
    <source>
        <dbReference type="ARBA" id="ARBA00023136"/>
    </source>
</evidence>
<dbReference type="AlphaFoldDB" id="I2H3Y8"/>
<comment type="subcellular location">
    <subcellularLocation>
        <location evidence="1">Mitochondrion membrane</location>
        <topology evidence="1">Multi-pass membrane protein</topology>
    </subcellularLocation>
</comment>
<keyword evidence="4 9" id="KW-0812">Transmembrane</keyword>
<feature type="repeat" description="Solcar" evidence="9">
    <location>
        <begin position="93"/>
        <end position="226"/>
    </location>
</feature>
<dbReference type="Proteomes" id="UP000002866">
    <property type="component" value="Chromosome 5"/>
</dbReference>
<sequence>MCYGNWEILISTQVVAGTVAALVQTTLLYPFEFFKSVFQLQRNVKDCPKYIQGGSHQFKTYFAGCLSVNVGILLKTGTRFYVFDKVNEMLEGENILGSRVVVAGGITGFMESLCIVPFENVKMLMMENALIQSYRREHPNEKLALTEIKSKHAHKKTFHKKANLSQNEISFLQYEKSPSNGLFGGIRELYSTKGIRGFYQGCGLTIFRQVGNSVTLFTSFTILSQLLSNQNTGRMDSYTTVAVSLLSASSVVAITQPIDVMKTRMQSKYAWKYYTNSLNCAYRLAVEEGIGKFWKGWAPRLMKIGLSSTVSISMYTYVSNVLNTMRHDGVLK</sequence>
<keyword evidence="6" id="KW-1133">Transmembrane helix</keyword>
<evidence type="ECO:0000256" key="3">
    <source>
        <dbReference type="ARBA" id="ARBA00022448"/>
    </source>
</evidence>
<dbReference type="InParanoid" id="I2H3Y8"/>
<keyword evidence="5" id="KW-0677">Repeat</keyword>
<dbReference type="EMBL" id="HE806320">
    <property type="protein sequence ID" value="CCH61090.1"/>
    <property type="molecule type" value="Genomic_DNA"/>
</dbReference>
<keyword evidence="8 9" id="KW-0472">Membrane</keyword>
<dbReference type="FunCoup" id="I2H3Y8">
    <property type="interactions" value="44"/>
</dbReference>
<evidence type="ECO:0000256" key="5">
    <source>
        <dbReference type="ARBA" id="ARBA00022737"/>
    </source>
</evidence>
<name>I2H3Y8_HENB6</name>
<dbReference type="eggNOG" id="KOG0756">
    <property type="taxonomic scope" value="Eukaryota"/>
</dbReference>
<protein>
    <recommendedName>
        <fullName evidence="13">Mitochondrial carrier protein</fullName>
    </recommendedName>
</protein>